<dbReference type="NCBIfam" id="TIGR00128">
    <property type="entry name" value="fabD"/>
    <property type="match status" value="1"/>
</dbReference>
<evidence type="ECO:0000313" key="7">
    <source>
        <dbReference type="EMBL" id="SVA03559.1"/>
    </source>
</evidence>
<dbReference type="PIRSF" id="PIRSF000446">
    <property type="entry name" value="Mct"/>
    <property type="match status" value="1"/>
</dbReference>
<dbReference type="GO" id="GO:0006633">
    <property type="term" value="P:fatty acid biosynthetic process"/>
    <property type="evidence" value="ECO:0007669"/>
    <property type="project" value="TreeGrafter"/>
</dbReference>
<evidence type="ECO:0000256" key="1">
    <source>
        <dbReference type="ARBA" id="ARBA00008217"/>
    </source>
</evidence>
<evidence type="ECO:0000256" key="4">
    <source>
        <dbReference type="ARBA" id="ARBA00023315"/>
    </source>
</evidence>
<dbReference type="PANTHER" id="PTHR42681">
    <property type="entry name" value="MALONYL-COA-ACYL CARRIER PROTEIN TRANSACYLASE, MITOCHONDRIAL"/>
    <property type="match status" value="1"/>
</dbReference>
<dbReference type="InterPro" id="IPR016036">
    <property type="entry name" value="Malonyl_transacylase_ACP-bd"/>
</dbReference>
<keyword evidence="3" id="KW-0808">Transferase</keyword>
<dbReference type="PANTHER" id="PTHR42681:SF1">
    <property type="entry name" value="MALONYL-COA-ACYL CARRIER PROTEIN TRANSACYLASE, MITOCHONDRIAL"/>
    <property type="match status" value="1"/>
</dbReference>
<dbReference type="EMBL" id="UINC01003124">
    <property type="protein sequence ID" value="SVA03559.1"/>
    <property type="molecule type" value="Genomic_DNA"/>
</dbReference>
<dbReference type="GO" id="GO:0005829">
    <property type="term" value="C:cytosol"/>
    <property type="evidence" value="ECO:0007669"/>
    <property type="project" value="TreeGrafter"/>
</dbReference>
<dbReference type="GO" id="GO:0004314">
    <property type="term" value="F:[acyl-carrier-protein] S-malonyltransferase activity"/>
    <property type="evidence" value="ECO:0007669"/>
    <property type="project" value="UniProtKB-EC"/>
</dbReference>
<sequence length="308" mass="33051">MATAFVCPGQGSQKVSMGHDLFTSSEVGKKYFDLANEIMEIDIQNIIFNGPEEKLKETQYTQPAIYIVSVILGHILLEKGLQPDMVAGHSLGEYSACTIAGSLAFETGLSLVKLRAESMQDAGITNPGTMAAIIGMTDEDVISMCNTISSDESVVVAANFNCPGQVVISGDINAVHEAMGKAHDLGARMAKELNVSGAFHSPLMDPAKKRLSAALDTIEINTATMPVYANVTAQPTTEADELRSNLKNQLDCPVKWHETIDNMKTAGATEMMEVGPGRVLQGLTRRIDKKLISKGVETLEQIEGIAHV</sequence>
<comment type="similarity">
    <text evidence="1">Belongs to the FabD family.</text>
</comment>
<name>A0A381SJF8_9ZZZZ</name>
<keyword evidence="4" id="KW-0012">Acyltransferase</keyword>
<dbReference type="Gene3D" id="3.30.70.250">
    <property type="entry name" value="Malonyl-CoA ACP transacylase, ACP-binding"/>
    <property type="match status" value="1"/>
</dbReference>
<dbReference type="SUPFAM" id="SSF52151">
    <property type="entry name" value="FabD/lysophospholipase-like"/>
    <property type="match status" value="1"/>
</dbReference>
<reference evidence="7" key="1">
    <citation type="submission" date="2018-05" db="EMBL/GenBank/DDBJ databases">
        <authorList>
            <person name="Lanie J.A."/>
            <person name="Ng W.-L."/>
            <person name="Kazmierczak K.M."/>
            <person name="Andrzejewski T.M."/>
            <person name="Davidsen T.M."/>
            <person name="Wayne K.J."/>
            <person name="Tettelin H."/>
            <person name="Glass J.I."/>
            <person name="Rusch D."/>
            <person name="Podicherti R."/>
            <person name="Tsui H.-C.T."/>
            <person name="Winkler M.E."/>
        </authorList>
    </citation>
    <scope>NUCLEOTIDE SEQUENCE</scope>
</reference>
<dbReference type="EC" id="2.3.1.39" evidence="2"/>
<dbReference type="SMART" id="SM00827">
    <property type="entry name" value="PKS_AT"/>
    <property type="match status" value="1"/>
</dbReference>
<evidence type="ECO:0000256" key="3">
    <source>
        <dbReference type="ARBA" id="ARBA00022679"/>
    </source>
</evidence>
<dbReference type="InterPro" id="IPR016035">
    <property type="entry name" value="Acyl_Trfase/lysoPLipase"/>
</dbReference>
<proteinExistence type="inferred from homology"/>
<dbReference type="InterPro" id="IPR014043">
    <property type="entry name" value="Acyl_transferase_dom"/>
</dbReference>
<dbReference type="SUPFAM" id="SSF55048">
    <property type="entry name" value="Probable ACP-binding domain of malonyl-CoA ACP transacylase"/>
    <property type="match status" value="1"/>
</dbReference>
<dbReference type="Pfam" id="PF00698">
    <property type="entry name" value="Acyl_transf_1"/>
    <property type="match status" value="1"/>
</dbReference>
<evidence type="ECO:0000256" key="2">
    <source>
        <dbReference type="ARBA" id="ARBA00013258"/>
    </source>
</evidence>
<dbReference type="AlphaFoldDB" id="A0A381SJF8"/>
<dbReference type="Gene3D" id="3.40.366.10">
    <property type="entry name" value="Malonyl-Coenzyme A Acyl Carrier Protein, domain 2"/>
    <property type="match status" value="1"/>
</dbReference>
<accession>A0A381SJF8</accession>
<dbReference type="FunFam" id="3.30.70.250:FF:000001">
    <property type="entry name" value="Malonyl CoA-acyl carrier protein transacylase"/>
    <property type="match status" value="1"/>
</dbReference>
<feature type="domain" description="Malonyl-CoA:ACP transacylase (MAT)" evidence="6">
    <location>
        <begin position="6"/>
        <end position="301"/>
    </location>
</feature>
<dbReference type="InterPro" id="IPR050858">
    <property type="entry name" value="Mal-CoA-ACP_Trans/PKS_FabD"/>
</dbReference>
<evidence type="ECO:0000256" key="5">
    <source>
        <dbReference type="ARBA" id="ARBA00048462"/>
    </source>
</evidence>
<organism evidence="7">
    <name type="scientific">marine metagenome</name>
    <dbReference type="NCBI Taxonomy" id="408172"/>
    <lineage>
        <taxon>unclassified sequences</taxon>
        <taxon>metagenomes</taxon>
        <taxon>ecological metagenomes</taxon>
    </lineage>
</organism>
<dbReference type="InterPro" id="IPR001227">
    <property type="entry name" value="Ac_transferase_dom_sf"/>
</dbReference>
<dbReference type="InterPro" id="IPR024925">
    <property type="entry name" value="Malonyl_CoA-ACP_transAc"/>
</dbReference>
<evidence type="ECO:0000259" key="6">
    <source>
        <dbReference type="SMART" id="SM00827"/>
    </source>
</evidence>
<gene>
    <name evidence="7" type="ORF">METZ01_LOCUS56413</name>
</gene>
<comment type="catalytic activity">
    <reaction evidence="5">
        <text>holo-[ACP] + malonyl-CoA = malonyl-[ACP] + CoA</text>
        <dbReference type="Rhea" id="RHEA:41792"/>
        <dbReference type="Rhea" id="RHEA-COMP:9623"/>
        <dbReference type="Rhea" id="RHEA-COMP:9685"/>
        <dbReference type="ChEBI" id="CHEBI:57287"/>
        <dbReference type="ChEBI" id="CHEBI:57384"/>
        <dbReference type="ChEBI" id="CHEBI:64479"/>
        <dbReference type="ChEBI" id="CHEBI:78449"/>
        <dbReference type="EC" id="2.3.1.39"/>
    </reaction>
</comment>
<dbReference type="InterPro" id="IPR004410">
    <property type="entry name" value="Malonyl_CoA-ACP_transAc_FabD"/>
</dbReference>
<protein>
    <recommendedName>
        <fullName evidence="2">[acyl-carrier-protein] S-malonyltransferase</fullName>
        <ecNumber evidence="2">2.3.1.39</ecNumber>
    </recommendedName>
</protein>